<reference evidence="2 3" key="1">
    <citation type="submission" date="2018-01" db="EMBL/GenBank/DDBJ databases">
        <title>Whole genome sequencing of Histamine producing bacteria.</title>
        <authorList>
            <person name="Butler K."/>
        </authorList>
    </citation>
    <scope>NUCLEOTIDE SEQUENCE [LARGE SCALE GENOMIC DNA]</scope>
    <source>
        <strain evidence="2 3">DSM 24669</strain>
    </source>
</reference>
<dbReference type="AlphaFoldDB" id="A0A2T3PCR9"/>
<evidence type="ECO:0000313" key="2">
    <source>
        <dbReference type="EMBL" id="PSW26998.1"/>
    </source>
</evidence>
<sequence length="938" mass="104616">MRAFIRIMAVAMLSGILTACGGGSSDDPAVVPQEVVEISSRFTVTVDVPEGLATAYQSILPQPKSPLSLSIINTAHADILSSLQEKNFKIVLIDGQGKIYRTSTLSGWQKLSNGGYQFDADTSLRVNAVLLVDLFNEPEVIIGDPLPKHLYMVPLTSSEVVVSLNSTLAYQAIAKRVVEKGDWGVFLETAVDPNVRKLREATAYMTQINSEIESALRPQLGTLGMTLQNILILTKVRDITDGIIDRTYSEQLGAEGNIEAILTDGYWRLNSFDSNQGSGINANQYAYDGTETRQTDTGWRKDGSTDINFSTYFTYFSESTRFSSNDISKQVFTGGGWQGLFDYDKVVLTTKKTALMTNSALQGNEELGNNLSVKVYPLTGKKIRYFLSSKDNHHISKYIPADTEFTEDTYGFYFTWQPQKEQYLLCDTRDNNDACRVSPPAQPSVHITALEDVISDVHASQVLETKGFSLSDKFVVEFVQDEGFYTAYYWFNVAGDNWDVFTEGTFAPVTLGNTEFIQFVVPDIVKQLDDSYRFTTNNLFLVEDRNFVNIGETLLKFEPFHFAGFDNNAKAQIFAAASRSNLPPFGRCTFGDTSTATTDKFLNAIIECGGDERFTAEDISGLINQHLVQLTESGDIDTVILKPDNTWEYYINGDRQFNDRTWTHTSEGYLKINWDPAQEKDFDLMAVTSRDRNTNLYAYKVFFSRFDPFGPVVNSIFSSINKEYSPFELTACITGDSGWDMTTIAPLSKSTKTQYQNETAACMVGWDNKMVRFNEAMLIGETGIASDDKALKFASDSSRFLKLSDEFDGDFFRGKYIDSAGCGFNIDIHWKVDEDGSLFYQAVDGSLNERITLTESDGLRFTIKAFNHQTRWQAGLQFAADEGEVWSDTITFISANDVPNVTTIQPPVVPEGQPQPRPPGIANGTILDDGRACEYITP</sequence>
<organism evidence="2 3">
    <name type="scientific">Photobacterium swingsii</name>
    <dbReference type="NCBI Taxonomy" id="680026"/>
    <lineage>
        <taxon>Bacteria</taxon>
        <taxon>Pseudomonadati</taxon>
        <taxon>Pseudomonadota</taxon>
        <taxon>Gammaproteobacteria</taxon>
        <taxon>Vibrionales</taxon>
        <taxon>Vibrionaceae</taxon>
        <taxon>Photobacterium</taxon>
    </lineage>
</organism>
<feature type="signal peptide" evidence="1">
    <location>
        <begin position="1"/>
        <end position="19"/>
    </location>
</feature>
<dbReference type="Proteomes" id="UP000240481">
    <property type="component" value="Unassembled WGS sequence"/>
</dbReference>
<name>A0A2T3PCR9_9GAMM</name>
<dbReference type="OrthoDB" id="7055897at2"/>
<dbReference type="PROSITE" id="PS51257">
    <property type="entry name" value="PROKAR_LIPOPROTEIN"/>
    <property type="match status" value="1"/>
</dbReference>
<dbReference type="EMBL" id="PYLZ01000001">
    <property type="protein sequence ID" value="PSW26998.1"/>
    <property type="molecule type" value="Genomic_DNA"/>
</dbReference>
<accession>A0A2T3PCR9</accession>
<protein>
    <submittedName>
        <fullName evidence="2">Hydrogenase expression protein HypA</fullName>
    </submittedName>
</protein>
<dbReference type="RefSeq" id="WP_107302402.1">
    <property type="nucleotide sequence ID" value="NZ_AP024852.1"/>
</dbReference>
<comment type="caution">
    <text evidence="2">The sequence shown here is derived from an EMBL/GenBank/DDBJ whole genome shotgun (WGS) entry which is preliminary data.</text>
</comment>
<evidence type="ECO:0000256" key="1">
    <source>
        <dbReference type="SAM" id="SignalP"/>
    </source>
</evidence>
<evidence type="ECO:0000313" key="3">
    <source>
        <dbReference type="Proteomes" id="UP000240481"/>
    </source>
</evidence>
<proteinExistence type="predicted"/>
<keyword evidence="1" id="KW-0732">Signal</keyword>
<keyword evidence="3" id="KW-1185">Reference proteome</keyword>
<gene>
    <name evidence="2" type="ORF">C9I94_03195</name>
</gene>
<feature type="chain" id="PRO_5015445836" evidence="1">
    <location>
        <begin position="20"/>
        <end position="938"/>
    </location>
</feature>